<feature type="repeat" description="ANK" evidence="10">
    <location>
        <begin position="422"/>
        <end position="454"/>
    </location>
</feature>
<keyword evidence="8" id="KW-0804">Transcription</keyword>
<dbReference type="InterPro" id="IPR007832">
    <property type="entry name" value="RNA_pol_Rpc34"/>
</dbReference>
<evidence type="ECO:0000256" key="6">
    <source>
        <dbReference type="ARBA" id="ARBA00022853"/>
    </source>
</evidence>
<dbReference type="GO" id="GO:0006383">
    <property type="term" value="P:transcription by RNA polymerase III"/>
    <property type="evidence" value="ECO:0007669"/>
    <property type="project" value="InterPro"/>
</dbReference>
<dbReference type="FunFam" id="1.10.10.10:FF:000116">
    <property type="entry name" value="DNA-directed RNA polymerase III subunit RPC6"/>
    <property type="match status" value="1"/>
</dbReference>
<keyword evidence="6" id="KW-0156">Chromatin regulator</keyword>
<dbReference type="SMART" id="SM00248">
    <property type="entry name" value="ANK"/>
    <property type="match status" value="17"/>
</dbReference>
<dbReference type="Pfam" id="PF00096">
    <property type="entry name" value="zf-C2H2"/>
    <property type="match status" value="1"/>
</dbReference>
<evidence type="ECO:0000256" key="1">
    <source>
        <dbReference type="ARBA" id="ARBA00004123"/>
    </source>
</evidence>
<dbReference type="Proteomes" id="UP000479190">
    <property type="component" value="Unassembled WGS sequence"/>
</dbReference>
<keyword evidence="4" id="KW-0597">Phosphoprotein</keyword>
<dbReference type="InterPro" id="IPR032710">
    <property type="entry name" value="NTF2-like_dom_sf"/>
</dbReference>
<evidence type="ECO:0000256" key="8">
    <source>
        <dbReference type="ARBA" id="ARBA00023163"/>
    </source>
</evidence>
<feature type="compositionally biased region" description="Basic and acidic residues" evidence="12">
    <location>
        <begin position="2257"/>
        <end position="2268"/>
    </location>
</feature>
<comment type="subcellular location">
    <subcellularLocation>
        <location evidence="1">Nucleus</location>
    </subcellularLocation>
</comment>
<name>A0A6H5I1Y6_9HYME</name>
<keyword evidence="11" id="KW-0479">Metal-binding</keyword>
<feature type="repeat" description="ANK" evidence="10">
    <location>
        <begin position="1050"/>
        <end position="1082"/>
    </location>
</feature>
<evidence type="ECO:0000256" key="10">
    <source>
        <dbReference type="PROSITE-ProRule" id="PRU00023"/>
    </source>
</evidence>
<dbReference type="InterPro" id="IPR013087">
    <property type="entry name" value="Znf_C2H2_type"/>
</dbReference>
<dbReference type="Pfam" id="PF05158">
    <property type="entry name" value="RNA_pol_Rpc34"/>
    <property type="match status" value="1"/>
</dbReference>
<sequence length="2315" mass="261693">MTYIFEQDSSKIIQIEDTKSDKHGFEQDDPIVDQEKVENLNSLRQNVVDWSIKEHRWAFIDQLHLLIRNWKGQYPNLREIFQPEEIDRLLTEALEFVEGSAPSRKNKGAEIIRFVARSGYRDEAKVDQNGNLVLNRTTPVHRAIKQGRYIIQRLFDIYNVNYIDVESGLSHFHVACRRGCENIVAAFLELGQVDPNLLAEKTRDSPLQLAAAGGCVGVMRMLLTRGADPNLANAEGSTPMHAICRQGDCDGQAEILIELCRKEYRPVRLDARNESGDAALHDALARGRRRMAEFLLRNGADPNLANGAGETGLHIVCRRNSGSCDLASMLFEVCRDVGRTLEVNAEDSKGWTPLNWALFYGKRKTVELLLKEGADPYRTDSEGMTSLHVIASAVAHDFLADEFFQIMAESHRPLQVNAPDKKSRTPLHLALANNNRKAAEALLRRHANPDFADDDGYTALHVICKRDKDDGLLKEFFKMIDDVRKTVNVDARNKEGNTPLHLAAAGGKLKLVELLLERQADPNSQNKDGSTPLHLICKRNVDGGLAMQFFKVADAMKKQVRIDAQDNSGQSPLHLALAARCCNRYLVKELLRNQADPNLPNEEGQTPLHLIGKRDLKDNTAYEFFRMCQSQEEPLEVDAVDDRGQTPLRLAVANLLPQEVDLLLAHGADLSAFAFPTGSDFREALGYREDDDSFAKGDRVGRALLVLKSLEHRGYEMDRSDALTIMKLFDEWGFFQMVTDPEKVRCKETNPKNSDYYSSDESIRKAAHMQSFEIITKDFFRRWAAHSLEELLGYELSIESLHDQCEKKFGQKHQLLTHQRTVSEGRKDLKVFKDYLYDDCGKKFGNESRWILHIKSVHENRKYYACNKCETKFGHKTHLLVHQRTVHEGQKDFACDKCDKKFGQPSTLTRHQKTVHEGRKDFVCEKCEKKFGLKFTLISHQRRVHEGQKDFLCDKCEKKFGHKSHLLTHLKIIHEGRKDFACDKYISKFIFICCGTYWNTYLTMHTAWDLNYIDEFGLTHFHVACKLGYVDVVRKFLDLGQDPNLLVRGTNDSPLILALVRYNMEVVKLLLRRGADQNLPNKNGLTPLHLTCQTDEDAASYWPQHFIRINDELNQLVQVNAQDKFGNTPLHFAVHHGKREKVEFLLRRGANVNLVNAEGSTALHIACHRGYDDATMELLFKINKQLDRPVRVNVADNWGRTPLQLAVAKISPSNLDILVNNGADVSSFVFPTDSYFGKGLKPSGNGIWFNFKLRLASGALLVVERLERAGYELDRSDALAIMKLFAEHGLFEKAADLEKHWYYDYPHFETQAREMTIAPGLSLHDLVSLSPEEAKKRIAREDYFKLARSVEVRFIPSTGWNNGPESRDAFLVHLPQRFDRPITIRSSDFYLFSSRLGCQSKYDTSLRLSSPSRLSRTLLAAADNVSAQETLIYDLIAKAGDKGIWNRELKEKTKAPDQRLTKITKSLASKKLIKIISSVKDNTRKKLFMLYNLKPSTSITGGVCYVKNWQRKKLVEQFVEHFFTAYDSSDRTVLKGLYHENAWCSTTVGTPNSLSNMPLDPQTIITNCIIARFERSAMSDLINFESPSPSTSGGSGSSDGCEQQQRRRCHNQPGHLASPLIPAPTLVLAAAPNDDDDTHSSSDLILRRSLGENNPFDVVSRKANDYERNRDDPFERVMSAAAEGESFGCAGGGSSGGHHLYDDSSNSSSLPKRPKLVAAAAASSRRRDSLVPELENSNHDDDDVEDDDATNSVPVITLSSSSEAAEMSILSISAMNDSLTDSNETNLPLAEQRLRVKSRPEVQPTVGLVPKLRKKSNSEIVSKKGPLKAVIPLGSMHKGDFETSQTDIDSEKSLRNHGCALMRIGKTARCLATSLSRRENPIRSCKKSGNARINSSQSPMNRRFQEYPTEESFWHPSIRFDDKIDGASLLVLSKKAIIEKLGGLHGKLGPALKIYKQLTSCRARAYLTSRSAHLLYHRDTTTYTAPIDLYMYAGTTKRAIKCTTFTSTSTKSVCSTCLLRARCDLAPKLCIHNTLRRRLRKFRGSVVVVVVGMYIREARVEQLGARITSRRLRYIAACITSKRACRARPRLYQISTMPSHMAMRRDPAQKLHKVKKRKDQQHPVSDGPEIPGVPYGRKLLRSIDLLRRRKARPDQNRLIGFMLRTHKIDGPDTMKTIRKLIELEEVIEVNYKGSISYRNASNWSRLPLYKNRPEGFRKDKINSTTVSQAFSELVLEEPDYLNTGIPAPSTVRRSKAERKQKLQVRSDDSQDMFDLLTDNNDDHKEEFISSGTPSPTSDINNTNSFRAARRQVVSI</sequence>
<keyword evidence="5" id="KW-0677">Repeat</keyword>
<dbReference type="GO" id="GO:0003677">
    <property type="term" value="F:DNA binding"/>
    <property type="evidence" value="ECO:0007669"/>
    <property type="project" value="InterPro"/>
</dbReference>
<keyword evidence="16" id="KW-1185">Reference proteome</keyword>
<dbReference type="InterPro" id="IPR036390">
    <property type="entry name" value="WH_DNA-bd_sf"/>
</dbReference>
<dbReference type="OrthoDB" id="6593077at2759"/>
<keyword evidence="11" id="KW-0863">Zinc-finger</keyword>
<dbReference type="SUPFAM" id="SSF57667">
    <property type="entry name" value="beta-beta-alpha zinc fingers"/>
    <property type="match status" value="3"/>
</dbReference>
<keyword evidence="11" id="KW-0862">Zinc</keyword>
<dbReference type="PROSITE" id="PS00028">
    <property type="entry name" value="ZINC_FINGER_C2H2_1"/>
    <property type="match status" value="4"/>
</dbReference>
<evidence type="ECO:0000259" key="13">
    <source>
        <dbReference type="PROSITE" id="PS50157"/>
    </source>
</evidence>
<evidence type="ECO:0000313" key="16">
    <source>
        <dbReference type="Proteomes" id="UP000479190"/>
    </source>
</evidence>
<feature type="compositionally biased region" description="Acidic residues" evidence="12">
    <location>
        <begin position="1740"/>
        <end position="1749"/>
    </location>
</feature>
<feature type="region of interest" description="Disordered" evidence="12">
    <location>
        <begin position="1698"/>
        <end position="1749"/>
    </location>
</feature>
<dbReference type="GO" id="GO:0005654">
    <property type="term" value="C:nucleoplasm"/>
    <property type="evidence" value="ECO:0007669"/>
    <property type="project" value="UniProtKB-ARBA"/>
</dbReference>
<evidence type="ECO:0000256" key="2">
    <source>
        <dbReference type="ARBA" id="ARBA00011038"/>
    </source>
</evidence>
<feature type="domain" description="C2H2-type" evidence="13">
    <location>
        <begin position="951"/>
        <end position="979"/>
    </location>
</feature>
<dbReference type="Gene3D" id="3.30.160.60">
    <property type="entry name" value="Classic Zinc Finger"/>
    <property type="match status" value="4"/>
</dbReference>
<dbReference type="InterPro" id="IPR051165">
    <property type="entry name" value="Multifunctional_ANK_Repeat"/>
</dbReference>
<dbReference type="SUPFAM" id="SSF48403">
    <property type="entry name" value="Ankyrin repeat"/>
    <property type="match status" value="3"/>
</dbReference>
<keyword evidence="9" id="KW-0539">Nucleus</keyword>
<dbReference type="GO" id="GO:0006325">
    <property type="term" value="P:chromatin organization"/>
    <property type="evidence" value="ECO:0007669"/>
    <property type="project" value="UniProtKB-KW"/>
</dbReference>
<organism evidence="15 16">
    <name type="scientific">Trichogramma brassicae</name>
    <dbReference type="NCBI Taxonomy" id="86971"/>
    <lineage>
        <taxon>Eukaryota</taxon>
        <taxon>Metazoa</taxon>
        <taxon>Ecdysozoa</taxon>
        <taxon>Arthropoda</taxon>
        <taxon>Hexapoda</taxon>
        <taxon>Insecta</taxon>
        <taxon>Pterygota</taxon>
        <taxon>Neoptera</taxon>
        <taxon>Endopterygota</taxon>
        <taxon>Hymenoptera</taxon>
        <taxon>Apocrita</taxon>
        <taxon>Proctotrupomorpha</taxon>
        <taxon>Chalcidoidea</taxon>
        <taxon>Trichogrammatidae</taxon>
        <taxon>Trichogramma</taxon>
    </lineage>
</organism>
<evidence type="ECO:0000313" key="15">
    <source>
        <dbReference type="EMBL" id="CAB0030544.1"/>
    </source>
</evidence>
<feature type="repeat" description="ANK" evidence="10">
    <location>
        <begin position="202"/>
        <end position="234"/>
    </location>
</feature>
<dbReference type="SUPFAM" id="SSF54427">
    <property type="entry name" value="NTF2-like"/>
    <property type="match status" value="1"/>
</dbReference>
<evidence type="ECO:0000256" key="7">
    <source>
        <dbReference type="ARBA" id="ARBA00023043"/>
    </source>
</evidence>
<dbReference type="PROSITE" id="PS50088">
    <property type="entry name" value="ANK_REPEAT"/>
    <property type="match status" value="11"/>
</dbReference>
<reference evidence="15 16" key="1">
    <citation type="submission" date="2020-02" db="EMBL/GenBank/DDBJ databases">
        <authorList>
            <person name="Ferguson B K."/>
        </authorList>
    </citation>
    <scope>NUCLEOTIDE SEQUENCE [LARGE SCALE GENOMIC DNA]</scope>
</reference>
<evidence type="ECO:0000256" key="12">
    <source>
        <dbReference type="SAM" id="MobiDB-lite"/>
    </source>
</evidence>
<accession>A0A6H5I1Y6</accession>
<dbReference type="InterPro" id="IPR036236">
    <property type="entry name" value="Znf_C2H2_sf"/>
</dbReference>
<dbReference type="Gene3D" id="1.10.10.10">
    <property type="entry name" value="Winged helix-like DNA-binding domain superfamily/Winged helix DNA-binding domain"/>
    <property type="match status" value="1"/>
</dbReference>
<feature type="repeat" description="ANK" evidence="10">
    <location>
        <begin position="643"/>
        <end position="675"/>
    </location>
</feature>
<feature type="repeat" description="ANK" evidence="10">
    <location>
        <begin position="1198"/>
        <end position="1226"/>
    </location>
</feature>
<keyword evidence="3" id="KW-0240">DNA-directed RNA polymerase</keyword>
<feature type="domain" description="C2H2-type" evidence="13">
    <location>
        <begin position="864"/>
        <end position="892"/>
    </location>
</feature>
<comment type="similarity">
    <text evidence="2">Belongs to the eukaryotic RPC34/RPC39 RNA polymerase subunit family.</text>
</comment>
<dbReference type="Pfam" id="PF00023">
    <property type="entry name" value="Ank"/>
    <property type="match status" value="1"/>
</dbReference>
<evidence type="ECO:0000256" key="9">
    <source>
        <dbReference type="ARBA" id="ARBA00023242"/>
    </source>
</evidence>
<dbReference type="PROSITE" id="PS50297">
    <property type="entry name" value="ANK_REP_REGION"/>
    <property type="match status" value="10"/>
</dbReference>
<evidence type="ECO:0000256" key="5">
    <source>
        <dbReference type="ARBA" id="ARBA00022737"/>
    </source>
</evidence>
<feature type="region of interest" description="Disordered" evidence="12">
    <location>
        <begin position="1582"/>
        <end position="1616"/>
    </location>
</feature>
<protein>
    <submittedName>
        <fullName evidence="15">Uncharacterized protein</fullName>
    </submittedName>
</protein>
<dbReference type="InterPro" id="IPR036388">
    <property type="entry name" value="WH-like_DNA-bd_sf"/>
</dbReference>
<feature type="repeat" description="ANK" evidence="10">
    <location>
        <begin position="275"/>
        <end position="307"/>
    </location>
</feature>
<dbReference type="EMBL" id="CADCXV010000502">
    <property type="protein sequence ID" value="CAB0030544.1"/>
    <property type="molecule type" value="Genomic_DNA"/>
</dbReference>
<dbReference type="InterPro" id="IPR048589">
    <property type="entry name" value="SAMD1-like_WH"/>
</dbReference>
<dbReference type="GO" id="GO:0005666">
    <property type="term" value="C:RNA polymerase III complex"/>
    <property type="evidence" value="ECO:0007669"/>
    <property type="project" value="InterPro"/>
</dbReference>
<feature type="domain" description="C2H2-type" evidence="13">
    <location>
        <begin position="835"/>
        <end position="863"/>
    </location>
</feature>
<feature type="repeat" description="ANK" evidence="10">
    <location>
        <begin position="349"/>
        <end position="381"/>
    </location>
</feature>
<dbReference type="PANTHER" id="PTHR24123:SF33">
    <property type="entry name" value="PROTEIN HOS4"/>
    <property type="match status" value="1"/>
</dbReference>
<feature type="compositionally biased region" description="Polar residues" evidence="12">
    <location>
        <begin position="2289"/>
        <end position="2302"/>
    </location>
</feature>
<feature type="repeat" description="ANK" evidence="10">
    <location>
        <begin position="1125"/>
        <end position="1157"/>
    </location>
</feature>
<feature type="repeat" description="ANK" evidence="10">
    <location>
        <begin position="1016"/>
        <end position="1048"/>
    </location>
</feature>
<dbReference type="Pfam" id="PF12796">
    <property type="entry name" value="Ank_2"/>
    <property type="match status" value="4"/>
</dbReference>
<evidence type="ECO:0000256" key="3">
    <source>
        <dbReference type="ARBA" id="ARBA00022478"/>
    </source>
</evidence>
<dbReference type="InterPro" id="IPR036770">
    <property type="entry name" value="Ankyrin_rpt-contain_sf"/>
</dbReference>
<dbReference type="PROSITE" id="PS50157">
    <property type="entry name" value="ZINC_FINGER_C2H2_2"/>
    <property type="match status" value="5"/>
</dbReference>
<dbReference type="Pfam" id="PF21524">
    <property type="entry name" value="SAMD1_WH"/>
    <property type="match status" value="1"/>
</dbReference>
<proteinExistence type="inferred from homology"/>
<dbReference type="PANTHER" id="PTHR24123">
    <property type="entry name" value="ANKYRIN REPEAT-CONTAINING"/>
    <property type="match status" value="1"/>
</dbReference>
<keyword evidence="7 10" id="KW-0040">ANK repeat</keyword>
<dbReference type="PRINTS" id="PR01415">
    <property type="entry name" value="ANKYRIN"/>
</dbReference>
<dbReference type="Gene3D" id="1.25.40.20">
    <property type="entry name" value="Ankyrin repeat-containing domain"/>
    <property type="match status" value="6"/>
</dbReference>
<feature type="region of interest" description="Disordered" evidence="12">
    <location>
        <begin position="2245"/>
        <end position="2302"/>
    </location>
</feature>
<dbReference type="Gene3D" id="3.10.450.50">
    <property type="match status" value="1"/>
</dbReference>
<evidence type="ECO:0000256" key="4">
    <source>
        <dbReference type="ARBA" id="ARBA00022553"/>
    </source>
</evidence>
<feature type="domain" description="C2H2-type" evidence="13">
    <location>
        <begin position="893"/>
        <end position="921"/>
    </location>
</feature>
<feature type="repeat" description="ANK" evidence="10">
    <location>
        <begin position="495"/>
        <end position="527"/>
    </location>
</feature>
<evidence type="ECO:0000259" key="14">
    <source>
        <dbReference type="PROSITE" id="PS52014"/>
    </source>
</evidence>
<gene>
    <name evidence="15" type="ORF">TBRA_LOCUS2542</name>
</gene>
<feature type="repeat" description="ANK" evidence="10">
    <location>
        <begin position="568"/>
        <end position="602"/>
    </location>
</feature>
<feature type="domain" description="C2H2-type" evidence="13">
    <location>
        <begin position="922"/>
        <end position="950"/>
    </location>
</feature>
<feature type="domain" description="SAMD1-like winged helix (WH)" evidence="14">
    <location>
        <begin position="2127"/>
        <end position="2203"/>
    </location>
</feature>
<dbReference type="SMART" id="SM00355">
    <property type="entry name" value="ZnF_C2H2"/>
    <property type="match status" value="5"/>
</dbReference>
<evidence type="ECO:0000256" key="11">
    <source>
        <dbReference type="PROSITE-ProRule" id="PRU00042"/>
    </source>
</evidence>
<dbReference type="InterPro" id="IPR002110">
    <property type="entry name" value="Ankyrin_rpt"/>
</dbReference>
<dbReference type="SUPFAM" id="SSF46785">
    <property type="entry name" value="Winged helix' DNA-binding domain"/>
    <property type="match status" value="1"/>
</dbReference>
<dbReference type="GO" id="GO:0005737">
    <property type="term" value="C:cytoplasm"/>
    <property type="evidence" value="ECO:0007669"/>
    <property type="project" value="UniProtKB-ARBA"/>
</dbReference>
<dbReference type="GO" id="GO:0008270">
    <property type="term" value="F:zinc ion binding"/>
    <property type="evidence" value="ECO:0007669"/>
    <property type="project" value="UniProtKB-KW"/>
</dbReference>
<dbReference type="PROSITE" id="PS52014">
    <property type="entry name" value="SAMD1_WH"/>
    <property type="match status" value="1"/>
</dbReference>